<organism evidence="2 3">
    <name type="scientific">Belliella marina</name>
    <dbReference type="NCBI Taxonomy" id="1644146"/>
    <lineage>
        <taxon>Bacteria</taxon>
        <taxon>Pseudomonadati</taxon>
        <taxon>Bacteroidota</taxon>
        <taxon>Cytophagia</taxon>
        <taxon>Cytophagales</taxon>
        <taxon>Cyclobacteriaceae</taxon>
        <taxon>Belliella</taxon>
    </lineage>
</organism>
<dbReference type="EMBL" id="JBHUHR010000031">
    <property type="protein sequence ID" value="MFD2035290.1"/>
    <property type="molecule type" value="Genomic_DNA"/>
</dbReference>
<name>A0ABW4VP02_9BACT</name>
<accession>A0ABW4VP02</accession>
<dbReference type="Pfam" id="PF02620">
    <property type="entry name" value="YceD"/>
    <property type="match status" value="1"/>
</dbReference>
<proteinExistence type="predicted"/>
<dbReference type="InterPro" id="IPR003772">
    <property type="entry name" value="YceD"/>
</dbReference>
<dbReference type="RefSeq" id="WP_376886159.1">
    <property type="nucleotide sequence ID" value="NZ_JBHUHR010000031.1"/>
</dbReference>
<gene>
    <name evidence="2" type="ORF">ACFSKL_10835</name>
</gene>
<dbReference type="Proteomes" id="UP001597361">
    <property type="component" value="Unassembled WGS sequence"/>
</dbReference>
<sequence>MKFLKNYNIDIIKLKEGKHEFTFAVDKEFFEHFEASEFLHGGTLQATVHLDKLTSLMEATFEIKGDVILTCDRSLEEFGFPLSTEAKIIYKYGIEEIEITDDVLMITRDTPSINVAQLIYEFILLAIPAKKIHPDYAEEMDEEDFEGDGELVYISNEISDGKFSDENETEDDSDENTDPRWEKLKNLKKKD</sequence>
<protein>
    <submittedName>
        <fullName evidence="2">YceD family protein</fullName>
    </submittedName>
</protein>
<feature type="compositionally biased region" description="Acidic residues" evidence="1">
    <location>
        <begin position="166"/>
        <end position="176"/>
    </location>
</feature>
<evidence type="ECO:0000313" key="2">
    <source>
        <dbReference type="EMBL" id="MFD2035290.1"/>
    </source>
</evidence>
<evidence type="ECO:0000256" key="1">
    <source>
        <dbReference type="SAM" id="MobiDB-lite"/>
    </source>
</evidence>
<evidence type="ECO:0000313" key="3">
    <source>
        <dbReference type="Proteomes" id="UP001597361"/>
    </source>
</evidence>
<feature type="region of interest" description="Disordered" evidence="1">
    <location>
        <begin position="159"/>
        <end position="191"/>
    </location>
</feature>
<comment type="caution">
    <text evidence="2">The sequence shown here is derived from an EMBL/GenBank/DDBJ whole genome shotgun (WGS) entry which is preliminary data.</text>
</comment>
<reference evidence="3" key="1">
    <citation type="journal article" date="2019" name="Int. J. Syst. Evol. Microbiol.">
        <title>The Global Catalogue of Microorganisms (GCM) 10K type strain sequencing project: providing services to taxonomists for standard genome sequencing and annotation.</title>
        <authorList>
            <consortium name="The Broad Institute Genomics Platform"/>
            <consortium name="The Broad Institute Genome Sequencing Center for Infectious Disease"/>
            <person name="Wu L."/>
            <person name="Ma J."/>
        </authorList>
    </citation>
    <scope>NUCLEOTIDE SEQUENCE [LARGE SCALE GENOMIC DNA]</scope>
    <source>
        <strain evidence="3">CGMCC 1.15180</strain>
    </source>
</reference>
<keyword evidence="3" id="KW-1185">Reference proteome</keyword>